<keyword evidence="2" id="KW-0560">Oxidoreductase</keyword>
<keyword evidence="6" id="KW-1185">Reference proteome</keyword>
<feature type="compositionally biased region" description="Polar residues" evidence="4">
    <location>
        <begin position="11"/>
        <end position="22"/>
    </location>
</feature>
<evidence type="ECO:0000256" key="4">
    <source>
        <dbReference type="SAM" id="MobiDB-lite"/>
    </source>
</evidence>
<dbReference type="InterPro" id="IPR036291">
    <property type="entry name" value="NAD(P)-bd_dom_sf"/>
</dbReference>
<evidence type="ECO:0000256" key="3">
    <source>
        <dbReference type="RuleBase" id="RU000363"/>
    </source>
</evidence>
<organism evidence="5 6">
    <name type="scientific">Streptomyces actuosus</name>
    <dbReference type="NCBI Taxonomy" id="1885"/>
    <lineage>
        <taxon>Bacteria</taxon>
        <taxon>Bacillati</taxon>
        <taxon>Actinomycetota</taxon>
        <taxon>Actinomycetes</taxon>
        <taxon>Kitasatosporales</taxon>
        <taxon>Streptomycetaceae</taxon>
        <taxon>Streptomyces</taxon>
    </lineage>
</organism>
<gene>
    <name evidence="5" type="ORF">JS756_04330</name>
</gene>
<dbReference type="PANTHER" id="PTHR44196">
    <property type="entry name" value="DEHYDROGENASE/REDUCTASE SDR FAMILY MEMBER 7B"/>
    <property type="match status" value="1"/>
</dbReference>
<feature type="region of interest" description="Disordered" evidence="4">
    <location>
        <begin position="1"/>
        <end position="33"/>
    </location>
</feature>
<dbReference type="EMBL" id="JAFFZS010000002">
    <property type="protein sequence ID" value="MBN0043336.1"/>
    <property type="molecule type" value="Genomic_DNA"/>
</dbReference>
<proteinExistence type="inferred from homology"/>
<dbReference type="CDD" id="cd05233">
    <property type="entry name" value="SDR_c"/>
    <property type="match status" value="1"/>
</dbReference>
<comment type="caution">
    <text evidence="5">The sequence shown here is derived from an EMBL/GenBank/DDBJ whole genome shotgun (WGS) entry which is preliminary data.</text>
</comment>
<dbReference type="InterPro" id="IPR002347">
    <property type="entry name" value="SDR_fam"/>
</dbReference>
<sequence>MTAPHPAAQAPSRSALSPQDTSPGPAGGLPRAPASLHGRVAVVTGAGRGLGRSLCVRLAREGMAVGLVGRDRRALDATARACARSGAAVAVAVADVRCPQQTQRAARTLRTVLGPADLLVNNAGKVDRGELPFWEADPGQWWEVYETNVRGTVNACRAIAPEMVRRGSGRIVNVNSMLAVRTDARYSAYSGSKAALLTLTGVLADSLHAHGVRLFDLSPGMVRTDMTLGMAVCAGRDDWTDPARFLDAAVRLARGELDALAGRFLHAGVDDLDALLTAADRIRADGARTLRLRATGPSDPAAGHT</sequence>
<dbReference type="PRINTS" id="PR00081">
    <property type="entry name" value="GDHRDH"/>
</dbReference>
<dbReference type="SUPFAM" id="SSF51735">
    <property type="entry name" value="NAD(P)-binding Rossmann-fold domains"/>
    <property type="match status" value="1"/>
</dbReference>
<dbReference type="PROSITE" id="PS00061">
    <property type="entry name" value="ADH_SHORT"/>
    <property type="match status" value="1"/>
</dbReference>
<evidence type="ECO:0000256" key="2">
    <source>
        <dbReference type="ARBA" id="ARBA00023002"/>
    </source>
</evidence>
<evidence type="ECO:0000256" key="1">
    <source>
        <dbReference type="ARBA" id="ARBA00006484"/>
    </source>
</evidence>
<dbReference type="PRINTS" id="PR00080">
    <property type="entry name" value="SDRFAMILY"/>
</dbReference>
<dbReference type="RefSeq" id="WP_205381557.1">
    <property type="nucleotide sequence ID" value="NZ_JAFFZS010000002.1"/>
</dbReference>
<name>A0ABS2VJR6_STRAS</name>
<dbReference type="InterPro" id="IPR020904">
    <property type="entry name" value="Sc_DH/Rdtase_CS"/>
</dbReference>
<dbReference type="Gene3D" id="3.40.50.720">
    <property type="entry name" value="NAD(P)-binding Rossmann-like Domain"/>
    <property type="match status" value="1"/>
</dbReference>
<evidence type="ECO:0000313" key="6">
    <source>
        <dbReference type="Proteomes" id="UP000788262"/>
    </source>
</evidence>
<evidence type="ECO:0000313" key="5">
    <source>
        <dbReference type="EMBL" id="MBN0043336.1"/>
    </source>
</evidence>
<dbReference type="PANTHER" id="PTHR44196:SF1">
    <property type="entry name" value="DEHYDROGENASE_REDUCTASE SDR FAMILY MEMBER 7B"/>
    <property type="match status" value="1"/>
</dbReference>
<accession>A0ABS2VJR6</accession>
<protein>
    <submittedName>
        <fullName evidence="5">SDR family oxidoreductase</fullName>
    </submittedName>
</protein>
<dbReference type="Proteomes" id="UP000788262">
    <property type="component" value="Unassembled WGS sequence"/>
</dbReference>
<reference evidence="5 6" key="1">
    <citation type="submission" date="2021-02" db="EMBL/GenBank/DDBJ databases">
        <title>Whole genome sequencing of Streptomyces actuosus VRA1.</title>
        <authorList>
            <person name="Sen G."/>
            <person name="Sen A."/>
        </authorList>
    </citation>
    <scope>NUCLEOTIDE SEQUENCE [LARGE SCALE GENOMIC DNA]</scope>
    <source>
        <strain evidence="5 6">VRA1</strain>
    </source>
</reference>
<comment type="similarity">
    <text evidence="1 3">Belongs to the short-chain dehydrogenases/reductases (SDR) family.</text>
</comment>
<dbReference type="Pfam" id="PF00106">
    <property type="entry name" value="adh_short"/>
    <property type="match status" value="1"/>
</dbReference>